<dbReference type="InterPro" id="IPR050198">
    <property type="entry name" value="Non-receptor_tyrosine_kinases"/>
</dbReference>
<dbReference type="STRING" id="29172.A0A0D8YCD6"/>
<evidence type="ECO:0000256" key="7">
    <source>
        <dbReference type="PIRSR" id="PIRSR000615-1"/>
    </source>
</evidence>
<evidence type="ECO:0000259" key="14">
    <source>
        <dbReference type="PROSITE" id="PS50001"/>
    </source>
</evidence>
<evidence type="ECO:0000256" key="4">
    <source>
        <dbReference type="ARBA" id="ARBA00022840"/>
    </source>
</evidence>
<proteinExistence type="inferred from homology"/>
<dbReference type="FunFam" id="1.10.510.10:FF:000974">
    <property type="entry name" value="Tyrosine-protein kinase"/>
    <property type="match status" value="1"/>
</dbReference>
<evidence type="ECO:0000256" key="9">
    <source>
        <dbReference type="PIRSR" id="PIRSR000615-3"/>
    </source>
</evidence>
<dbReference type="SMART" id="SM00219">
    <property type="entry name" value="TyrKc"/>
    <property type="match status" value="1"/>
</dbReference>
<dbReference type="InterPro" id="IPR020635">
    <property type="entry name" value="Tyr_kinase_cat_dom"/>
</dbReference>
<dbReference type="OrthoDB" id="3256376at2759"/>
<dbReference type="EMBL" id="KN716150">
    <property type="protein sequence ID" value="KJH53699.1"/>
    <property type="molecule type" value="Genomic_DNA"/>
</dbReference>
<dbReference type="GO" id="GO:0005524">
    <property type="term" value="F:ATP binding"/>
    <property type="evidence" value="ECO:0007669"/>
    <property type="project" value="UniProtKB-UniRule"/>
</dbReference>
<evidence type="ECO:0000256" key="11">
    <source>
        <dbReference type="PROSITE-ProRule" id="PRU10141"/>
    </source>
</evidence>
<protein>
    <recommendedName>
        <fullName evidence="12">Tyrosine-protein kinase</fullName>
        <ecNumber evidence="12">2.7.10.2</ecNumber>
    </recommendedName>
</protein>
<feature type="binding site" evidence="9">
    <location>
        <position position="291"/>
    </location>
    <ligand>
        <name>Mg(2+)</name>
        <dbReference type="ChEBI" id="CHEBI:18420"/>
    </ligand>
</feature>
<keyword evidence="5 12" id="KW-0829">Tyrosine-protein kinase</keyword>
<dbReference type="InterPro" id="IPR008266">
    <property type="entry name" value="Tyr_kinase_AS"/>
</dbReference>
<comment type="catalytic activity">
    <reaction evidence="6 12">
        <text>L-tyrosyl-[protein] + ATP = O-phospho-L-tyrosyl-[protein] + ADP + H(+)</text>
        <dbReference type="Rhea" id="RHEA:10596"/>
        <dbReference type="Rhea" id="RHEA-COMP:10136"/>
        <dbReference type="Rhea" id="RHEA-COMP:20101"/>
        <dbReference type="ChEBI" id="CHEBI:15378"/>
        <dbReference type="ChEBI" id="CHEBI:30616"/>
        <dbReference type="ChEBI" id="CHEBI:46858"/>
        <dbReference type="ChEBI" id="CHEBI:61978"/>
        <dbReference type="ChEBI" id="CHEBI:456216"/>
        <dbReference type="EC" id="2.7.10.2"/>
    </reaction>
</comment>
<feature type="domain" description="Protein kinase" evidence="15">
    <location>
        <begin position="162"/>
        <end position="414"/>
    </location>
</feature>
<feature type="binding site" evidence="9">
    <location>
        <position position="303"/>
    </location>
    <ligand>
        <name>Mg(2+)</name>
        <dbReference type="ChEBI" id="CHEBI:18420"/>
    </ligand>
</feature>
<keyword evidence="4 8" id="KW-0067">ATP-binding</keyword>
<dbReference type="Pfam" id="PF07714">
    <property type="entry name" value="PK_Tyr_Ser-Thr"/>
    <property type="match status" value="1"/>
</dbReference>
<reference evidence="17" key="2">
    <citation type="journal article" date="2016" name="Sci. Rep.">
        <title>Dictyocaulus viviparus genome, variome and transcriptome elucidate lungworm biology and support future intervention.</title>
        <authorList>
            <person name="McNulty S.N."/>
            <person name="Strube C."/>
            <person name="Rosa B.A."/>
            <person name="Martin J.C."/>
            <person name="Tyagi R."/>
            <person name="Choi Y.J."/>
            <person name="Wang Q."/>
            <person name="Hallsworth Pepin K."/>
            <person name="Zhang X."/>
            <person name="Ozersky P."/>
            <person name="Wilson R.K."/>
            <person name="Sternberg P.W."/>
            <person name="Gasser R.B."/>
            <person name="Mitreva M."/>
        </authorList>
    </citation>
    <scope>NUCLEOTIDE SEQUENCE [LARGE SCALE GENOMIC DNA]</scope>
    <source>
        <strain evidence="17">HannoverDv2000</strain>
    </source>
</reference>
<evidence type="ECO:0000313" key="17">
    <source>
        <dbReference type="Proteomes" id="UP000053766"/>
    </source>
</evidence>
<evidence type="ECO:0000313" key="16">
    <source>
        <dbReference type="EMBL" id="KJH53699.1"/>
    </source>
</evidence>
<gene>
    <name evidence="16" type="ORF">DICVIV_00128</name>
</gene>
<name>A0A0D8YCD6_DICVI</name>
<feature type="domain" description="SH2" evidence="14">
    <location>
        <begin position="30"/>
        <end position="150"/>
    </location>
</feature>
<feature type="region of interest" description="Disordered" evidence="13">
    <location>
        <begin position="1"/>
        <end position="21"/>
    </location>
</feature>
<keyword evidence="9" id="KW-0479">Metal-binding</keyword>
<keyword evidence="3 12" id="KW-0418">Kinase</keyword>
<feature type="active site" description="Proton acceptor" evidence="7">
    <location>
        <position position="286"/>
    </location>
</feature>
<evidence type="ECO:0000256" key="6">
    <source>
        <dbReference type="ARBA" id="ARBA00051245"/>
    </source>
</evidence>
<dbReference type="EC" id="2.7.10.2" evidence="12"/>
<dbReference type="PROSITE" id="PS00109">
    <property type="entry name" value="PROTEIN_KINASE_TYR"/>
    <property type="match status" value="1"/>
</dbReference>
<evidence type="ECO:0000256" key="8">
    <source>
        <dbReference type="PIRSR" id="PIRSR000615-2"/>
    </source>
</evidence>
<dbReference type="InterPro" id="IPR000980">
    <property type="entry name" value="SH2"/>
</dbReference>
<reference evidence="16 17" key="1">
    <citation type="submission" date="2013-11" db="EMBL/GenBank/DDBJ databases">
        <title>Draft genome of the bovine lungworm Dictyocaulus viviparus.</title>
        <authorList>
            <person name="Mitreva M."/>
        </authorList>
    </citation>
    <scope>NUCLEOTIDE SEQUENCE [LARGE SCALE GENOMIC DNA]</scope>
    <source>
        <strain evidence="16 17">HannoverDv2000</strain>
    </source>
</reference>
<keyword evidence="2 8" id="KW-0547">Nucleotide-binding</keyword>
<dbReference type="PANTHER" id="PTHR24418">
    <property type="entry name" value="TYROSINE-PROTEIN KINASE"/>
    <property type="match status" value="1"/>
</dbReference>
<dbReference type="GO" id="GO:0046872">
    <property type="term" value="F:metal ion binding"/>
    <property type="evidence" value="ECO:0007669"/>
    <property type="project" value="UniProtKB-KW"/>
</dbReference>
<dbReference type="InterPro" id="IPR001245">
    <property type="entry name" value="Ser-Thr/Tyr_kinase_cat_dom"/>
</dbReference>
<dbReference type="InterPro" id="IPR000719">
    <property type="entry name" value="Prot_kinase_dom"/>
</dbReference>
<evidence type="ECO:0000259" key="15">
    <source>
        <dbReference type="PROSITE" id="PS50011"/>
    </source>
</evidence>
<evidence type="ECO:0000256" key="10">
    <source>
        <dbReference type="PROSITE-ProRule" id="PRU00191"/>
    </source>
</evidence>
<evidence type="ECO:0000256" key="3">
    <source>
        <dbReference type="ARBA" id="ARBA00022777"/>
    </source>
</evidence>
<comment type="similarity">
    <text evidence="12">Belongs to the protein kinase superfamily. Tyr protein kinase family.</text>
</comment>
<evidence type="ECO:0000256" key="13">
    <source>
        <dbReference type="SAM" id="MobiDB-lite"/>
    </source>
</evidence>
<dbReference type="InterPro" id="IPR011009">
    <property type="entry name" value="Kinase-like_dom_sf"/>
</dbReference>
<keyword evidence="10" id="KW-0727">SH2 domain</keyword>
<dbReference type="Gene3D" id="1.10.510.10">
    <property type="entry name" value="Transferase(Phosphotransferase) domain 1"/>
    <property type="match status" value="1"/>
</dbReference>
<sequence length="437" mass="50355">MGKYDLKGEVGSRPDIEDRRKMQEDTNLSYFHGALMDQDADGLLQVPVLYYYLLQQNTNMKKSMSVKQQNLKNEGDFLIQSRHSSGAVRQRMVIAIRTKDAIKRIDIRRTENGVRLGAKTFSSLKKMVEYYSEKPIVLQGGEELLLKKAIPKGKFQLVHSDVKLLKKIGSGAYGTVYRGLLLRDNNRVIAVKRIDSEGTDDQALVEMMKEARAMQLNEHKHIVKFFGFIVDRMPYLLVMEYCDGGSVEDRLRAHPRKTTVPMRVDMSTQGSYGLEYLHSRDCIHRDIATRNCLIDKGIVKLADFGMCRATNVYKIDLSKPLNVRWLAPEVWRNGETRYNTDIYAYGVMLWEMFEIPYNSPYCEWKAYTVKQKVMAGYRMPPPPAMPEEIVTIMELAWNHDPDKRPDASSLRKLLDEVNKKYGGDEERSKISTLRSRA</sequence>
<dbReference type="SUPFAM" id="SSF55550">
    <property type="entry name" value="SH2 domain"/>
    <property type="match status" value="1"/>
</dbReference>
<keyword evidence="17" id="KW-1185">Reference proteome</keyword>
<dbReference type="PROSITE" id="PS00107">
    <property type="entry name" value="PROTEIN_KINASE_ATP"/>
    <property type="match status" value="1"/>
</dbReference>
<dbReference type="PRINTS" id="PR00109">
    <property type="entry name" value="TYRKINASE"/>
</dbReference>
<dbReference type="AlphaFoldDB" id="A0A0D8YCD6"/>
<keyword evidence="9" id="KW-0460">Magnesium</keyword>
<feature type="binding site" evidence="11">
    <location>
        <position position="192"/>
    </location>
    <ligand>
        <name>ATP</name>
        <dbReference type="ChEBI" id="CHEBI:30616"/>
    </ligand>
</feature>
<dbReference type="Proteomes" id="UP000053766">
    <property type="component" value="Unassembled WGS sequence"/>
</dbReference>
<dbReference type="SUPFAM" id="SSF56112">
    <property type="entry name" value="Protein kinase-like (PK-like)"/>
    <property type="match status" value="1"/>
</dbReference>
<dbReference type="PROSITE" id="PS50001">
    <property type="entry name" value="SH2"/>
    <property type="match status" value="1"/>
</dbReference>
<dbReference type="InterPro" id="IPR036860">
    <property type="entry name" value="SH2_dom_sf"/>
</dbReference>
<evidence type="ECO:0000256" key="1">
    <source>
        <dbReference type="ARBA" id="ARBA00022679"/>
    </source>
</evidence>
<evidence type="ECO:0000256" key="5">
    <source>
        <dbReference type="ARBA" id="ARBA00023137"/>
    </source>
</evidence>
<dbReference type="PROSITE" id="PS50011">
    <property type="entry name" value="PROTEIN_KINASE_DOM"/>
    <property type="match status" value="1"/>
</dbReference>
<dbReference type="InterPro" id="IPR017441">
    <property type="entry name" value="Protein_kinase_ATP_BS"/>
</dbReference>
<evidence type="ECO:0000256" key="12">
    <source>
        <dbReference type="RuleBase" id="RU362096"/>
    </source>
</evidence>
<keyword evidence="1 12" id="KW-0808">Transferase</keyword>
<feature type="binding site" evidence="8">
    <location>
        <position position="290"/>
    </location>
    <ligand>
        <name>ATP</name>
        <dbReference type="ChEBI" id="CHEBI:30616"/>
    </ligand>
</feature>
<dbReference type="SMART" id="SM00252">
    <property type="entry name" value="SH2"/>
    <property type="match status" value="1"/>
</dbReference>
<evidence type="ECO:0000256" key="2">
    <source>
        <dbReference type="ARBA" id="ARBA00022741"/>
    </source>
</evidence>
<organism evidence="16 17">
    <name type="scientific">Dictyocaulus viviparus</name>
    <name type="common">Bovine lungworm</name>
    <dbReference type="NCBI Taxonomy" id="29172"/>
    <lineage>
        <taxon>Eukaryota</taxon>
        <taxon>Metazoa</taxon>
        <taxon>Ecdysozoa</taxon>
        <taxon>Nematoda</taxon>
        <taxon>Chromadorea</taxon>
        <taxon>Rhabditida</taxon>
        <taxon>Rhabditina</taxon>
        <taxon>Rhabditomorpha</taxon>
        <taxon>Strongyloidea</taxon>
        <taxon>Metastrongylidae</taxon>
        <taxon>Dictyocaulus</taxon>
    </lineage>
</organism>
<dbReference type="Gene3D" id="3.30.505.10">
    <property type="entry name" value="SH2 domain"/>
    <property type="match status" value="1"/>
</dbReference>
<dbReference type="GO" id="GO:0004715">
    <property type="term" value="F:non-membrane spanning protein tyrosine kinase activity"/>
    <property type="evidence" value="ECO:0007669"/>
    <property type="project" value="UniProtKB-EC"/>
</dbReference>
<dbReference type="Pfam" id="PF00017">
    <property type="entry name" value="SH2"/>
    <property type="match status" value="1"/>
</dbReference>
<accession>A0A0D8YCD6</accession>